<dbReference type="RefSeq" id="WP_242627327.1">
    <property type="nucleotide sequence ID" value="NZ_JBHLWO010000002.1"/>
</dbReference>
<dbReference type="EC" id="3.1.1.29" evidence="2"/>
<dbReference type="Gene3D" id="3.30.160.20">
    <property type="match status" value="1"/>
</dbReference>
<dbReference type="SUPFAM" id="SSF110916">
    <property type="entry name" value="Peptidyl-tRNA hydrolase domain-like"/>
    <property type="match status" value="1"/>
</dbReference>
<keyword evidence="3" id="KW-1185">Reference proteome</keyword>
<dbReference type="GO" id="GO:0004045">
    <property type="term" value="F:peptidyl-tRNA hydrolase activity"/>
    <property type="evidence" value="ECO:0007669"/>
    <property type="project" value="UniProtKB-EC"/>
</dbReference>
<dbReference type="PROSITE" id="PS00745">
    <property type="entry name" value="RF_PROK_I"/>
    <property type="match status" value="1"/>
</dbReference>
<sequence length="134" mass="15300">MHSIDELSPYIQYKTSRSGGSGGQHVNKVSSKVELQFDFEACKLWNEEEKTHLRQKLSNRLSSEGKLQIISQKDRSQFKNKASAQEKLLHILAAASSVQKLRKPTKRSKASVEKRLADKRYRALIKMKRSGNVD</sequence>
<protein>
    <submittedName>
        <fullName evidence="2">Alternative ribosome rescue aminoacyl-tRNA hydrolase ArfB</fullName>
        <ecNumber evidence="2">3.1.1.29</ecNumber>
    </submittedName>
</protein>
<evidence type="ECO:0000259" key="1">
    <source>
        <dbReference type="PROSITE" id="PS00745"/>
    </source>
</evidence>
<comment type="caution">
    <text evidence="2">The sequence shown here is derived from an EMBL/GenBank/DDBJ whole genome shotgun (WGS) entry which is preliminary data.</text>
</comment>
<evidence type="ECO:0000313" key="3">
    <source>
        <dbReference type="Proteomes" id="UP001589774"/>
    </source>
</evidence>
<dbReference type="NCBIfam" id="NF006718">
    <property type="entry name" value="PRK09256.1"/>
    <property type="match status" value="1"/>
</dbReference>
<dbReference type="PANTHER" id="PTHR47814">
    <property type="entry name" value="PEPTIDYL-TRNA HYDROLASE ARFB"/>
    <property type="match status" value="1"/>
</dbReference>
<dbReference type="Pfam" id="PF00472">
    <property type="entry name" value="RF-1"/>
    <property type="match status" value="1"/>
</dbReference>
<name>A0ABV6HJ99_9SPHI</name>
<dbReference type="PANTHER" id="PTHR47814:SF1">
    <property type="entry name" value="PEPTIDYL-TRNA HYDROLASE ARFB"/>
    <property type="match status" value="1"/>
</dbReference>
<dbReference type="Proteomes" id="UP001589774">
    <property type="component" value="Unassembled WGS sequence"/>
</dbReference>
<reference evidence="2 3" key="1">
    <citation type="submission" date="2024-09" db="EMBL/GenBank/DDBJ databases">
        <authorList>
            <person name="Sun Q."/>
            <person name="Mori K."/>
        </authorList>
    </citation>
    <scope>NUCLEOTIDE SEQUENCE [LARGE SCALE GENOMIC DNA]</scope>
    <source>
        <strain evidence="2 3">CCM 7765</strain>
    </source>
</reference>
<proteinExistence type="predicted"/>
<gene>
    <name evidence="2" type="primary">arfB</name>
    <name evidence="2" type="ORF">ACFFI0_11610</name>
</gene>
<evidence type="ECO:0000313" key="2">
    <source>
        <dbReference type="EMBL" id="MFC0318961.1"/>
    </source>
</evidence>
<dbReference type="InterPro" id="IPR000352">
    <property type="entry name" value="Pep_chain_release_fac_I"/>
</dbReference>
<feature type="domain" description="Prokaryotic-type class I peptide chain release factors" evidence="1">
    <location>
        <begin position="17"/>
        <end position="33"/>
    </location>
</feature>
<dbReference type="EMBL" id="JBHLWO010000002">
    <property type="protein sequence ID" value="MFC0318961.1"/>
    <property type="molecule type" value="Genomic_DNA"/>
</dbReference>
<organism evidence="2 3">
    <name type="scientific">Olivibacter oleidegradans</name>
    <dbReference type="NCBI Taxonomy" id="760123"/>
    <lineage>
        <taxon>Bacteria</taxon>
        <taxon>Pseudomonadati</taxon>
        <taxon>Bacteroidota</taxon>
        <taxon>Sphingobacteriia</taxon>
        <taxon>Sphingobacteriales</taxon>
        <taxon>Sphingobacteriaceae</taxon>
        <taxon>Olivibacter</taxon>
    </lineage>
</organism>
<accession>A0ABV6HJ99</accession>
<keyword evidence="2" id="KW-0378">Hydrolase</keyword>